<dbReference type="SUPFAM" id="SSF52540">
    <property type="entry name" value="P-loop containing nucleoside triphosphate hydrolases"/>
    <property type="match status" value="1"/>
</dbReference>
<dbReference type="GO" id="GO:0004222">
    <property type="term" value="F:metalloendopeptidase activity"/>
    <property type="evidence" value="ECO:0007669"/>
    <property type="project" value="InterPro"/>
</dbReference>
<dbReference type="OrthoDB" id="9809379at2"/>
<dbReference type="PANTHER" id="PTHR23076:SF97">
    <property type="entry name" value="ATP-DEPENDENT ZINC METALLOPROTEASE YME1L1"/>
    <property type="match status" value="1"/>
</dbReference>
<reference evidence="3 4" key="1">
    <citation type="submission" date="2018-05" db="EMBL/GenBank/DDBJ databases">
        <title>Rhodobacteraceae gen. nov., sp. nov. isolated from sea water.</title>
        <authorList>
            <person name="Ren Y."/>
        </authorList>
    </citation>
    <scope>NUCLEOTIDE SEQUENCE [LARGE SCALE GENOMIC DNA]</scope>
    <source>
        <strain evidence="3 4">TG-679</strain>
    </source>
</reference>
<dbReference type="RefSeq" id="WP_109813270.1">
    <property type="nucleotide sequence ID" value="NZ_QGKU01000064.1"/>
</dbReference>
<dbReference type="GO" id="GO:0005886">
    <property type="term" value="C:plasma membrane"/>
    <property type="evidence" value="ECO:0007669"/>
    <property type="project" value="TreeGrafter"/>
</dbReference>
<dbReference type="Pfam" id="PF01434">
    <property type="entry name" value="Peptidase_M41"/>
    <property type="match status" value="1"/>
</dbReference>
<dbReference type="Proteomes" id="UP000245680">
    <property type="component" value="Unassembled WGS sequence"/>
</dbReference>
<evidence type="ECO:0000313" key="4">
    <source>
        <dbReference type="Proteomes" id="UP000245680"/>
    </source>
</evidence>
<dbReference type="GO" id="GO:0004176">
    <property type="term" value="F:ATP-dependent peptidase activity"/>
    <property type="evidence" value="ECO:0007669"/>
    <property type="project" value="InterPro"/>
</dbReference>
<feature type="non-terminal residue" evidence="3">
    <location>
        <position position="652"/>
    </location>
</feature>
<sequence length="652" mass="67449">MTGRDTLDTHPRPDIPLGADLARRIARALRGAAAPTADSAGDLPPALDIDDVLDEVLAAASHAGPDPDAADAEIPALLDALRIGRLFHAPADLAGLAERASHTALSVPPGEDAASIADSLHRILPVLDSITGGAFGLSHVEVVEGGRPDARASWSRAREGADDRRAALMARSLARGRAVIAVLPPGADPGPLAAATCRARLVLPPVSAGIVTDLIALVFPGADGAAPPPDLPADADLARLDPALISAAMTAETAEETAQRLHRYTHRLRQDRQARQTQLSDMALAPQVRAPLERMVRDVARWQAGGLDWAALPRSALLWGPPGTGKTMLAGALAGTMGVPLIATSYTACQAAGHLGDYLAAMHGAVDAAIARAPSVFFLDEFDSFGRRSTGDHGGHYTRQVVNDMLQQLTRLHDAPGVVVLAATNAPELVDPALRRAGRFDLTLEIGPPDLAGLRAILAAHLGAAAPDAKALIEAARALLGQTGATAAAVAREALGLARDDTAPIGPAHLAAATARHAPALPPGDLWRMAVHEAGHILLAAARVLPMPKRVTIGATGGAAELPMPRFLTAEATLDWTAMLLGGRAAEHVLLGAASSAAGAGEGSDLDRATDLLVRMELEWGLGDCGLLHAPVPPDRRAWLPDALRHKVSVLL</sequence>
<dbReference type="InterPro" id="IPR027417">
    <property type="entry name" value="P-loop_NTPase"/>
</dbReference>
<evidence type="ECO:0000313" key="3">
    <source>
        <dbReference type="EMBL" id="PWR00999.1"/>
    </source>
</evidence>
<dbReference type="InterPro" id="IPR000642">
    <property type="entry name" value="Peptidase_M41"/>
</dbReference>
<dbReference type="InterPro" id="IPR003959">
    <property type="entry name" value="ATPase_AAA_core"/>
</dbReference>
<name>A0A2V2LF00_9RHOB</name>
<evidence type="ECO:0000259" key="2">
    <source>
        <dbReference type="SMART" id="SM00382"/>
    </source>
</evidence>
<dbReference type="SUPFAM" id="SSF140990">
    <property type="entry name" value="FtsH protease domain-like"/>
    <property type="match status" value="1"/>
</dbReference>
<dbReference type="Pfam" id="PF00004">
    <property type="entry name" value="AAA"/>
    <property type="match status" value="1"/>
</dbReference>
<dbReference type="InterPro" id="IPR003960">
    <property type="entry name" value="ATPase_AAA_CS"/>
</dbReference>
<evidence type="ECO:0000256" key="1">
    <source>
        <dbReference type="RuleBase" id="RU003651"/>
    </source>
</evidence>
<organism evidence="3 4">
    <name type="scientific">Meridianimarinicoccus roseus</name>
    <dbReference type="NCBI Taxonomy" id="2072018"/>
    <lineage>
        <taxon>Bacteria</taxon>
        <taxon>Pseudomonadati</taxon>
        <taxon>Pseudomonadota</taxon>
        <taxon>Alphaproteobacteria</taxon>
        <taxon>Rhodobacterales</taxon>
        <taxon>Paracoccaceae</taxon>
        <taxon>Meridianimarinicoccus</taxon>
    </lineage>
</organism>
<feature type="domain" description="AAA+ ATPase" evidence="2">
    <location>
        <begin position="312"/>
        <end position="450"/>
    </location>
</feature>
<dbReference type="GO" id="GO:0030163">
    <property type="term" value="P:protein catabolic process"/>
    <property type="evidence" value="ECO:0007669"/>
    <property type="project" value="TreeGrafter"/>
</dbReference>
<dbReference type="GO" id="GO:0016887">
    <property type="term" value="F:ATP hydrolysis activity"/>
    <property type="evidence" value="ECO:0007669"/>
    <property type="project" value="InterPro"/>
</dbReference>
<dbReference type="SMART" id="SM00382">
    <property type="entry name" value="AAA"/>
    <property type="match status" value="1"/>
</dbReference>
<dbReference type="AlphaFoldDB" id="A0A2V2LF00"/>
<dbReference type="Gene3D" id="3.40.50.300">
    <property type="entry name" value="P-loop containing nucleotide triphosphate hydrolases"/>
    <property type="match status" value="1"/>
</dbReference>
<dbReference type="GO" id="GO:0005524">
    <property type="term" value="F:ATP binding"/>
    <property type="evidence" value="ECO:0007669"/>
    <property type="project" value="UniProtKB-KW"/>
</dbReference>
<dbReference type="CDD" id="cd19481">
    <property type="entry name" value="RecA-like_protease"/>
    <property type="match status" value="1"/>
</dbReference>
<comment type="similarity">
    <text evidence="1">Belongs to the AAA ATPase family.</text>
</comment>
<keyword evidence="4" id="KW-1185">Reference proteome</keyword>
<proteinExistence type="inferred from homology"/>
<protein>
    <recommendedName>
        <fullName evidence="2">AAA+ ATPase domain-containing protein</fullName>
    </recommendedName>
</protein>
<dbReference type="Gene3D" id="1.20.58.760">
    <property type="entry name" value="Peptidase M41"/>
    <property type="match status" value="1"/>
</dbReference>
<dbReference type="EMBL" id="QGKU01000064">
    <property type="protein sequence ID" value="PWR00999.1"/>
    <property type="molecule type" value="Genomic_DNA"/>
</dbReference>
<dbReference type="InterPro" id="IPR003593">
    <property type="entry name" value="AAA+_ATPase"/>
</dbReference>
<dbReference type="PANTHER" id="PTHR23076">
    <property type="entry name" value="METALLOPROTEASE M41 FTSH"/>
    <property type="match status" value="1"/>
</dbReference>
<keyword evidence="1" id="KW-0547">Nucleotide-binding</keyword>
<dbReference type="PROSITE" id="PS00674">
    <property type="entry name" value="AAA"/>
    <property type="match status" value="1"/>
</dbReference>
<dbReference type="GO" id="GO:0006508">
    <property type="term" value="P:proteolysis"/>
    <property type="evidence" value="ECO:0007669"/>
    <property type="project" value="InterPro"/>
</dbReference>
<comment type="caution">
    <text evidence="3">The sequence shown here is derived from an EMBL/GenBank/DDBJ whole genome shotgun (WGS) entry which is preliminary data.</text>
</comment>
<dbReference type="InterPro" id="IPR037219">
    <property type="entry name" value="Peptidase_M41-like"/>
</dbReference>
<accession>A0A2V2LF00</accession>
<keyword evidence="1" id="KW-0067">ATP-binding</keyword>
<gene>
    <name evidence="3" type="ORF">DKT77_19230</name>
</gene>